<dbReference type="GO" id="GO:0008237">
    <property type="term" value="F:metallopeptidase activity"/>
    <property type="evidence" value="ECO:0007669"/>
    <property type="project" value="UniProtKB-KW"/>
</dbReference>
<protein>
    <submittedName>
        <fullName evidence="3">CPBP family intramembrane metalloprotease</fullName>
    </submittedName>
</protein>
<keyword evidence="1" id="KW-1133">Transmembrane helix</keyword>
<feature type="transmembrane region" description="Helical" evidence="1">
    <location>
        <begin position="95"/>
        <end position="115"/>
    </location>
</feature>
<dbReference type="AlphaFoldDB" id="A0A6L9S7T1"/>
<feature type="transmembrane region" description="Helical" evidence="1">
    <location>
        <begin position="127"/>
        <end position="144"/>
    </location>
</feature>
<dbReference type="Proteomes" id="UP000475214">
    <property type="component" value="Unassembled WGS sequence"/>
</dbReference>
<keyword evidence="3" id="KW-0378">Hydrolase</keyword>
<evidence type="ECO:0000313" key="4">
    <source>
        <dbReference type="Proteomes" id="UP000475214"/>
    </source>
</evidence>
<evidence type="ECO:0000313" key="3">
    <source>
        <dbReference type="EMBL" id="NEE00622.1"/>
    </source>
</evidence>
<keyword evidence="3" id="KW-0482">Metalloprotease</keyword>
<sequence>MVIVVPALAFSYSAFVVVVPAGAPQPELLQASLWAAAVVVGYVLYSRHRARRFASIWTYPRTWWFLLIAALATGVVVLAVVFPSDDRTRIDLVRITALMVIGEEVLFRGLLWDMVADAWRMSRRAESLAWAVSTVLFSVAHLQYHDFGITMASVGQVGYTAVAGLVLGWVRVRTGGLVVPILLHAGGNAILQLLR</sequence>
<comment type="caution">
    <text evidence="3">The sequence shown here is derived from an EMBL/GenBank/DDBJ whole genome shotgun (WGS) entry which is preliminary data.</text>
</comment>
<name>A0A6L9S7T1_9ACTN</name>
<reference evidence="3 4" key="1">
    <citation type="submission" date="2020-02" db="EMBL/GenBank/DDBJ databases">
        <authorList>
            <person name="Li X.-J."/>
            <person name="Han X.-M."/>
        </authorList>
    </citation>
    <scope>NUCLEOTIDE SEQUENCE [LARGE SCALE GENOMIC DNA]</scope>
    <source>
        <strain evidence="3 4">CCTCC AB 2017055</strain>
    </source>
</reference>
<evidence type="ECO:0000259" key="2">
    <source>
        <dbReference type="Pfam" id="PF02517"/>
    </source>
</evidence>
<proteinExistence type="predicted"/>
<feature type="transmembrane region" description="Helical" evidence="1">
    <location>
        <begin position="28"/>
        <end position="45"/>
    </location>
</feature>
<gene>
    <name evidence="3" type="ORF">G1H10_10625</name>
</gene>
<dbReference type="GO" id="GO:0080120">
    <property type="term" value="P:CAAX-box protein maturation"/>
    <property type="evidence" value="ECO:0007669"/>
    <property type="project" value="UniProtKB-ARBA"/>
</dbReference>
<dbReference type="InterPro" id="IPR003675">
    <property type="entry name" value="Rce1/LyrA-like_dom"/>
</dbReference>
<dbReference type="GO" id="GO:0004175">
    <property type="term" value="F:endopeptidase activity"/>
    <property type="evidence" value="ECO:0007669"/>
    <property type="project" value="UniProtKB-ARBA"/>
</dbReference>
<feature type="transmembrane region" description="Helical" evidence="1">
    <location>
        <begin position="65"/>
        <end position="83"/>
    </location>
</feature>
<evidence type="ECO:0000256" key="1">
    <source>
        <dbReference type="SAM" id="Phobius"/>
    </source>
</evidence>
<dbReference type="GO" id="GO:0006508">
    <property type="term" value="P:proteolysis"/>
    <property type="evidence" value="ECO:0007669"/>
    <property type="project" value="UniProtKB-KW"/>
</dbReference>
<dbReference type="EMBL" id="JAAGOA010000006">
    <property type="protein sequence ID" value="NEE00622.1"/>
    <property type="molecule type" value="Genomic_DNA"/>
</dbReference>
<dbReference type="RefSeq" id="WP_163736661.1">
    <property type="nucleotide sequence ID" value="NZ_JAAGOA010000006.1"/>
</dbReference>
<organism evidence="3 4">
    <name type="scientific">Phytoactinopolyspora halotolerans</name>
    <dbReference type="NCBI Taxonomy" id="1981512"/>
    <lineage>
        <taxon>Bacteria</taxon>
        <taxon>Bacillati</taxon>
        <taxon>Actinomycetota</taxon>
        <taxon>Actinomycetes</taxon>
        <taxon>Jiangellales</taxon>
        <taxon>Jiangellaceae</taxon>
        <taxon>Phytoactinopolyspora</taxon>
    </lineage>
</organism>
<accession>A0A6L9S7T1</accession>
<keyword evidence="1" id="KW-0812">Transmembrane</keyword>
<feature type="transmembrane region" description="Helical" evidence="1">
    <location>
        <begin position="177"/>
        <end position="194"/>
    </location>
</feature>
<feature type="domain" description="CAAX prenyl protease 2/Lysostaphin resistance protein A-like" evidence="2">
    <location>
        <begin position="91"/>
        <end position="190"/>
    </location>
</feature>
<dbReference type="Pfam" id="PF02517">
    <property type="entry name" value="Rce1-like"/>
    <property type="match status" value="1"/>
</dbReference>
<keyword evidence="3" id="KW-0645">Protease</keyword>
<keyword evidence="4" id="KW-1185">Reference proteome</keyword>
<keyword evidence="1" id="KW-0472">Membrane</keyword>
<feature type="transmembrane region" description="Helical" evidence="1">
    <location>
        <begin position="150"/>
        <end position="170"/>
    </location>
</feature>